<feature type="region of interest" description="Disordered" evidence="2">
    <location>
        <begin position="185"/>
        <end position="228"/>
    </location>
</feature>
<comment type="similarity">
    <text evidence="1">Belongs to the eIF2D family.</text>
</comment>
<dbReference type="PROSITE" id="PS51925">
    <property type="entry name" value="SWIB_MDM2"/>
    <property type="match status" value="1"/>
</dbReference>
<dbReference type="GO" id="GO:0001731">
    <property type="term" value="P:formation of translation preinitiation complex"/>
    <property type="evidence" value="ECO:0007669"/>
    <property type="project" value="InterPro"/>
</dbReference>
<evidence type="ECO:0000313" key="6">
    <source>
        <dbReference type="Proteomes" id="UP000242381"/>
    </source>
</evidence>
<feature type="compositionally biased region" description="Low complexity" evidence="2">
    <location>
        <begin position="210"/>
        <end position="220"/>
    </location>
</feature>
<organism evidence="5 6">
    <name type="scientific">Rhizopus microsporus</name>
    <dbReference type="NCBI Taxonomy" id="58291"/>
    <lineage>
        <taxon>Eukaryota</taxon>
        <taxon>Fungi</taxon>
        <taxon>Fungi incertae sedis</taxon>
        <taxon>Mucoromycota</taxon>
        <taxon>Mucoromycotina</taxon>
        <taxon>Mucoromycetes</taxon>
        <taxon>Mucorales</taxon>
        <taxon>Mucorineae</taxon>
        <taxon>Rhizopodaceae</taxon>
        <taxon>Rhizopus</taxon>
    </lineage>
</organism>
<dbReference type="InterPro" id="IPR048248">
    <property type="entry name" value="PUA_eIF2d-like"/>
</dbReference>
<dbReference type="OMA" id="MFLKPYR"/>
<gene>
    <name evidence="5" type="ORF">BCV71DRAFT_173330</name>
</gene>
<dbReference type="InterPro" id="IPR041366">
    <property type="entry name" value="Pre-PUA"/>
</dbReference>
<dbReference type="Pfam" id="PF25304">
    <property type="entry name" value="WHD_eIF2D"/>
    <property type="match status" value="1"/>
</dbReference>
<dbReference type="PANTHER" id="PTHR12217:SF4">
    <property type="entry name" value="EUKARYOTIC TRANSLATION INITIATION FACTOR 2D"/>
    <property type="match status" value="1"/>
</dbReference>
<dbReference type="Pfam" id="PF01253">
    <property type="entry name" value="SUI1"/>
    <property type="match status" value="1"/>
</dbReference>
<evidence type="ECO:0000259" key="3">
    <source>
        <dbReference type="PROSITE" id="PS50296"/>
    </source>
</evidence>
<dbReference type="SUPFAM" id="SSF55159">
    <property type="entry name" value="eIF1-like"/>
    <property type="match status" value="1"/>
</dbReference>
<feature type="compositionally biased region" description="Acidic residues" evidence="2">
    <location>
        <begin position="192"/>
        <end position="209"/>
    </location>
</feature>
<dbReference type="CDD" id="cd21156">
    <property type="entry name" value="PUA_eIF2d-like"/>
    <property type="match status" value="1"/>
</dbReference>
<dbReference type="CDD" id="cd11608">
    <property type="entry name" value="eIF2D_C"/>
    <property type="match status" value="1"/>
</dbReference>
<dbReference type="Pfam" id="PF26292">
    <property type="entry name" value="PUA_elF2D"/>
    <property type="match status" value="1"/>
</dbReference>
<proteinExistence type="inferred from homology"/>
<dbReference type="Gene3D" id="1.10.245.10">
    <property type="entry name" value="SWIB/MDM2 domain"/>
    <property type="match status" value="1"/>
</dbReference>
<dbReference type="GO" id="GO:0003743">
    <property type="term" value="F:translation initiation factor activity"/>
    <property type="evidence" value="ECO:0007669"/>
    <property type="project" value="InterPro"/>
</dbReference>
<dbReference type="Proteomes" id="UP000242381">
    <property type="component" value="Unassembled WGS sequence"/>
</dbReference>
<reference evidence="5 6" key="1">
    <citation type="journal article" date="2016" name="Proc. Natl. Acad. Sci. U.S.A.">
        <title>Lipid metabolic changes in an early divergent fungus govern the establishment of a mutualistic symbiosis with endobacteria.</title>
        <authorList>
            <person name="Lastovetsky O.A."/>
            <person name="Gaspar M.L."/>
            <person name="Mondo S.J."/>
            <person name="LaButti K.M."/>
            <person name="Sandor L."/>
            <person name="Grigoriev I.V."/>
            <person name="Henry S.A."/>
            <person name="Pawlowska T.E."/>
        </authorList>
    </citation>
    <scope>NUCLEOTIDE SEQUENCE [LARGE SCALE GENOMIC DNA]</scope>
    <source>
        <strain evidence="5 6">ATCC 11559</strain>
    </source>
</reference>
<dbReference type="InterPro" id="IPR039757">
    <property type="entry name" value="EIF2D"/>
</dbReference>
<dbReference type="FunFam" id="3.30.780.10:FF:000008">
    <property type="entry name" value="eukaryotic translation initiation factor 2D"/>
    <property type="match status" value="1"/>
</dbReference>
<sequence>MFKKPIANIKTFSPLRSSDRRHFQNEAIEAYPVLKDQYVMPNDLRSAKFIAQTSTHGIVYTSADQPLWISFENMAPVPTVYTMWKHPDMLPILYTWTPVIQKLMEGADLMIPGIVPGPSGTLPELRQGDLVAITIRGYAYVLYPLAVGTMALPTSEIKPRSGMKGKAVHVIHVYQDFLWAMGDKSEPPGLEQADDESEQEEVNADEEPNENNNDNLNIEQEPPKRDLSTEEIDSILKTSLYQALVYKLTSDHASQLPMPASSFYSAYIMPCRPVGAEAADIKKSSWKKLQKFLKAMEKTGLLKTKEQRGEVVIMSVNWSHPCLQNVAKYKTIEQTDSSTPQTQTQVAHADHYPQADIQELFKPLGTALFKLFEEAEQDTEALYTYVELRTMLTNYIKQKELANPRNQKMVRLNAVLCDALLSKAEYRTIDELPRDQLLTRLCSKMQPFHTIQLPEQKEPILRKGHPKPVEIVQEIRQGRKTVTKVTGVEAFGLDVDELVKEFTKLCASSVTSAPIHGVSPKNPLYQIMIQGPQIKNVTEAMLHKGVPKKFIEATDKTQKKKK</sequence>
<feature type="domain" description="SUI1" evidence="3">
    <location>
        <begin position="469"/>
        <end position="545"/>
    </location>
</feature>
<dbReference type="InterPro" id="IPR058886">
    <property type="entry name" value="SWIB_eIF2D"/>
</dbReference>
<dbReference type="PROSITE" id="PS50296">
    <property type="entry name" value="SUI1"/>
    <property type="match status" value="1"/>
</dbReference>
<dbReference type="InterPro" id="IPR036885">
    <property type="entry name" value="SWIB_MDM2_dom_sf"/>
</dbReference>
<evidence type="ECO:0008006" key="7">
    <source>
        <dbReference type="Google" id="ProtNLM"/>
    </source>
</evidence>
<evidence type="ECO:0000256" key="1">
    <source>
        <dbReference type="ARBA" id="ARBA00010359"/>
    </source>
</evidence>
<dbReference type="VEuPathDB" id="FungiDB:BCV72DRAFT_210173"/>
<accession>A0A1X0SBQ7</accession>
<protein>
    <recommendedName>
        <fullName evidence="7">Eukaryotic translation initiation factor 2D</fullName>
    </recommendedName>
</protein>
<dbReference type="PROSITE" id="PS50890">
    <property type="entry name" value="PUA"/>
    <property type="match status" value="1"/>
</dbReference>
<dbReference type="Gene3D" id="3.10.400.20">
    <property type="match status" value="1"/>
</dbReference>
<dbReference type="InterPro" id="IPR036877">
    <property type="entry name" value="SUI1_dom_sf"/>
</dbReference>
<dbReference type="Gene3D" id="3.30.780.10">
    <property type="entry name" value="SUI1-like domain"/>
    <property type="match status" value="1"/>
</dbReference>
<dbReference type="SUPFAM" id="SSF88697">
    <property type="entry name" value="PUA domain-like"/>
    <property type="match status" value="1"/>
</dbReference>
<evidence type="ECO:0000313" key="5">
    <source>
        <dbReference type="EMBL" id="ORE21712.1"/>
    </source>
</evidence>
<dbReference type="InterPro" id="IPR039759">
    <property type="entry name" value="eIF2D_SUI1"/>
</dbReference>
<dbReference type="AlphaFoldDB" id="A0A1X0SBQ7"/>
<dbReference type="Pfam" id="PF26291">
    <property type="entry name" value="SWIB_eIF2D"/>
    <property type="match status" value="1"/>
</dbReference>
<dbReference type="InterPro" id="IPR057429">
    <property type="entry name" value="WH_eIF2D"/>
</dbReference>
<feature type="domain" description="DM2" evidence="4">
    <location>
        <begin position="357"/>
        <end position="444"/>
    </location>
</feature>
<dbReference type="SUPFAM" id="SSF47592">
    <property type="entry name" value="SWIB/MDM2 domain"/>
    <property type="match status" value="1"/>
</dbReference>
<evidence type="ECO:0000259" key="4">
    <source>
        <dbReference type="PROSITE" id="PS51925"/>
    </source>
</evidence>
<name>A0A1X0SBQ7_RHIZD</name>
<dbReference type="InterPro" id="IPR015947">
    <property type="entry name" value="PUA-like_sf"/>
</dbReference>
<dbReference type="Pfam" id="PF17832">
    <property type="entry name" value="Pre-PUA"/>
    <property type="match status" value="1"/>
</dbReference>
<dbReference type="PANTHER" id="PTHR12217">
    <property type="entry name" value="EUKARYOTIC TRANSLATION INITIATION FACTOR 2D"/>
    <property type="match status" value="1"/>
</dbReference>
<dbReference type="EMBL" id="KV921275">
    <property type="protein sequence ID" value="ORE21712.1"/>
    <property type="molecule type" value="Genomic_DNA"/>
</dbReference>
<dbReference type="InterPro" id="IPR003121">
    <property type="entry name" value="SWIB_MDM2_domain"/>
</dbReference>
<evidence type="ECO:0000256" key="2">
    <source>
        <dbReference type="SAM" id="MobiDB-lite"/>
    </source>
</evidence>
<dbReference type="InterPro" id="IPR001950">
    <property type="entry name" value="SUI1"/>
</dbReference>